<evidence type="ECO:0000313" key="3">
    <source>
        <dbReference type="Proteomes" id="UP000001542"/>
    </source>
</evidence>
<dbReference type="KEGG" id="tva:4761752"/>
<dbReference type="RefSeq" id="XP_001316123.1">
    <property type="nucleotide sequence ID" value="XM_001316088.1"/>
</dbReference>
<protein>
    <recommendedName>
        <fullName evidence="1">KATNIP domain-containing protein</fullName>
    </recommendedName>
</protein>
<dbReference type="PANTHER" id="PTHR21534">
    <property type="entry name" value="KATANIN-INTERACTING PROTEIN"/>
    <property type="match status" value="1"/>
</dbReference>
<dbReference type="InParanoid" id="A2ETU5"/>
<dbReference type="OrthoDB" id="304622at2759"/>
<name>A2ETU5_TRIV3</name>
<dbReference type="STRING" id="5722.A2ETU5"/>
<reference evidence="2" key="2">
    <citation type="journal article" date="2007" name="Science">
        <title>Draft genome sequence of the sexually transmitted pathogen Trichomonas vaginalis.</title>
        <authorList>
            <person name="Carlton J.M."/>
            <person name="Hirt R.P."/>
            <person name="Silva J.C."/>
            <person name="Delcher A.L."/>
            <person name="Schatz M."/>
            <person name="Zhao Q."/>
            <person name="Wortman J.R."/>
            <person name="Bidwell S.L."/>
            <person name="Alsmark U.C.M."/>
            <person name="Besteiro S."/>
            <person name="Sicheritz-Ponten T."/>
            <person name="Noel C.J."/>
            <person name="Dacks J.B."/>
            <person name="Foster P.G."/>
            <person name="Simillion C."/>
            <person name="Van de Peer Y."/>
            <person name="Miranda-Saavedra D."/>
            <person name="Barton G.J."/>
            <person name="Westrop G.D."/>
            <person name="Mueller S."/>
            <person name="Dessi D."/>
            <person name="Fiori P.L."/>
            <person name="Ren Q."/>
            <person name="Paulsen I."/>
            <person name="Zhang H."/>
            <person name="Bastida-Corcuera F.D."/>
            <person name="Simoes-Barbosa A."/>
            <person name="Brown M.T."/>
            <person name="Hayes R.D."/>
            <person name="Mukherjee M."/>
            <person name="Okumura C.Y."/>
            <person name="Schneider R."/>
            <person name="Smith A.J."/>
            <person name="Vanacova S."/>
            <person name="Villalvazo M."/>
            <person name="Haas B.J."/>
            <person name="Pertea M."/>
            <person name="Feldblyum T.V."/>
            <person name="Utterback T.R."/>
            <person name="Shu C.L."/>
            <person name="Osoegawa K."/>
            <person name="de Jong P.J."/>
            <person name="Hrdy I."/>
            <person name="Horvathova L."/>
            <person name="Zubacova Z."/>
            <person name="Dolezal P."/>
            <person name="Malik S.B."/>
            <person name="Logsdon J.M. Jr."/>
            <person name="Henze K."/>
            <person name="Gupta A."/>
            <person name="Wang C.C."/>
            <person name="Dunne R.L."/>
            <person name="Upcroft J.A."/>
            <person name="Upcroft P."/>
            <person name="White O."/>
            <person name="Salzberg S.L."/>
            <person name="Tang P."/>
            <person name="Chiu C.-H."/>
            <person name="Lee Y.-S."/>
            <person name="Embley T.M."/>
            <person name="Coombs G.H."/>
            <person name="Mottram J.C."/>
            <person name="Tachezy J."/>
            <person name="Fraser-Liggett C.M."/>
            <person name="Johnson P.J."/>
        </authorList>
    </citation>
    <scope>NUCLEOTIDE SEQUENCE [LARGE SCALE GENOMIC DNA]</scope>
    <source>
        <strain evidence="2">G3</strain>
    </source>
</reference>
<accession>A2ETU5</accession>
<proteinExistence type="predicted"/>
<dbReference type="AlphaFoldDB" id="A2ETU5"/>
<dbReference type="EMBL" id="DS113490">
    <property type="protein sequence ID" value="EAY03900.1"/>
    <property type="molecule type" value="Genomic_DNA"/>
</dbReference>
<reference evidence="2" key="1">
    <citation type="submission" date="2006-10" db="EMBL/GenBank/DDBJ databases">
        <authorList>
            <person name="Amadeo P."/>
            <person name="Zhao Q."/>
            <person name="Wortman J."/>
            <person name="Fraser-Liggett C."/>
            <person name="Carlton J."/>
        </authorList>
    </citation>
    <scope>NUCLEOTIDE SEQUENCE</scope>
    <source>
        <strain evidence="2">G3</strain>
    </source>
</reference>
<evidence type="ECO:0000313" key="2">
    <source>
        <dbReference type="EMBL" id="EAY03900.1"/>
    </source>
</evidence>
<dbReference type="VEuPathDB" id="TrichDB:TVAGG3_0892550"/>
<evidence type="ECO:0000259" key="1">
    <source>
        <dbReference type="Pfam" id="PF14652"/>
    </source>
</evidence>
<gene>
    <name evidence="2" type="ORF">TVAG_191990</name>
</gene>
<dbReference type="InterPro" id="IPR027859">
    <property type="entry name" value="KATNIP_dom"/>
</dbReference>
<dbReference type="VEuPathDB" id="TrichDB:TVAG_191990"/>
<dbReference type="Pfam" id="PF14652">
    <property type="entry name" value="DUF4457"/>
    <property type="match status" value="1"/>
</dbReference>
<dbReference type="InterPro" id="IPR026704">
    <property type="entry name" value="KATNIP"/>
</dbReference>
<dbReference type="Proteomes" id="UP000001542">
    <property type="component" value="Unassembled WGS sequence"/>
</dbReference>
<dbReference type="PANTHER" id="PTHR21534:SF0">
    <property type="entry name" value="KATANIN-INTERACTING PROTEIN"/>
    <property type="match status" value="1"/>
</dbReference>
<sequence length="394" mass="44811">MRKHPALSSLRQFRGPLKKLIKNSHSQSNGLSRPFGLIPSQPSTSILLKPLESFEDKTVEPVVYQVDILSNWGDPEKIACSAIWFLDEQRHLIKPMKISSIPFSNQEVLSKLSGVSLVKGEENMIWHSKWPPEDANTITLVFFLPSNQKPEYTRIWNTTSLGDASVKKVRVLCGEEELFIGEIPRCYGTDVHLCNNFIKPAKTTFSIQDILGIKQSPAILKDKYGIIPLKPIKQVEISILANYGGQQYFGLNALDFYDENYEIIPWSEIDDIKIKNCANFTDPKKLFKDIKETCDDNDMFAAEFDKEKKTIPKISILFKTPVFVSQIVFWNYNGCARGTIIGAKYVRISMHNVSKWSGKIKKGLSVKENVGATATAIWLIDIDELYKKEYKLNH</sequence>
<keyword evidence="3" id="KW-1185">Reference proteome</keyword>
<feature type="domain" description="KATNIP" evidence="1">
    <location>
        <begin position="108"/>
        <end position="335"/>
    </location>
</feature>
<organism evidence="2 3">
    <name type="scientific">Trichomonas vaginalis (strain ATCC PRA-98 / G3)</name>
    <dbReference type="NCBI Taxonomy" id="412133"/>
    <lineage>
        <taxon>Eukaryota</taxon>
        <taxon>Metamonada</taxon>
        <taxon>Parabasalia</taxon>
        <taxon>Trichomonadida</taxon>
        <taxon>Trichomonadidae</taxon>
        <taxon>Trichomonas</taxon>
    </lineage>
</organism>